<dbReference type="EMBL" id="ABWP01000018">
    <property type="protein sequence ID" value="EEA85825.1"/>
    <property type="molecule type" value="Genomic_DNA"/>
</dbReference>
<reference evidence="1 2" key="1">
    <citation type="submission" date="2008-09" db="EMBL/GenBank/DDBJ databases">
        <authorList>
            <person name="Fulton L."/>
            <person name="Clifton S."/>
            <person name="Fulton B."/>
            <person name="Xu J."/>
            <person name="Minx P."/>
            <person name="Pepin K.H."/>
            <person name="Johnson M."/>
            <person name="Thiruvilangam P."/>
            <person name="Bhonagiri V."/>
            <person name="Nash W.E."/>
            <person name="Mardis E.R."/>
            <person name="Wilson R.K."/>
        </authorList>
    </citation>
    <scope>NUCLEOTIDE SEQUENCE [LARGE SCALE GENOMIC DNA]</scope>
    <source>
        <strain evidence="1 2">DSM 13275</strain>
    </source>
</reference>
<proteinExistence type="predicted"/>
<accession>B6FXC3</accession>
<dbReference type="Proteomes" id="UP000003178">
    <property type="component" value="Unassembled WGS sequence"/>
</dbReference>
<evidence type="ECO:0000313" key="2">
    <source>
        <dbReference type="Proteomes" id="UP000003178"/>
    </source>
</evidence>
<gene>
    <name evidence="1" type="ORF">CLOHIR_00522</name>
</gene>
<keyword evidence="2" id="KW-1185">Reference proteome</keyword>
<dbReference type="AlphaFoldDB" id="B6FXC3"/>
<comment type="caution">
    <text evidence="1">The sequence shown here is derived from an EMBL/GenBank/DDBJ whole genome shotgun (WGS) entry which is preliminary data.</text>
</comment>
<evidence type="ECO:0000313" key="1">
    <source>
        <dbReference type="EMBL" id="EEA85825.1"/>
    </source>
</evidence>
<reference evidence="1 2" key="2">
    <citation type="submission" date="2008-10" db="EMBL/GenBank/DDBJ databases">
        <title>Draft genome sequence of Clostridium hiranonis (DSM 13275).</title>
        <authorList>
            <person name="Sudarsanam P."/>
            <person name="Ley R."/>
            <person name="Guruge J."/>
            <person name="Turnbaugh P.J."/>
            <person name="Mahowald M."/>
            <person name="Liep D."/>
            <person name="Gordon J."/>
        </authorList>
    </citation>
    <scope>NUCLEOTIDE SEQUENCE [LARGE SCALE GENOMIC DNA]</scope>
    <source>
        <strain evidence="1 2">DSM 13275</strain>
    </source>
</reference>
<dbReference type="STRING" id="500633.CLOHIR_00522"/>
<dbReference type="RefSeq" id="WP_006439451.1">
    <property type="nucleotide sequence ID" value="NZ_DS995355.1"/>
</dbReference>
<organism evidence="1 2">
    <name type="scientific">Peptacetobacter hiranonis (strain DSM 13275 / JCM 10541 / KCTC 15199 / TO-931)</name>
    <name type="common">Clostridium hiranonis</name>
    <dbReference type="NCBI Taxonomy" id="500633"/>
    <lineage>
        <taxon>Bacteria</taxon>
        <taxon>Bacillati</taxon>
        <taxon>Bacillota</taxon>
        <taxon>Clostridia</taxon>
        <taxon>Peptostreptococcales</taxon>
        <taxon>Peptostreptococcaceae</taxon>
        <taxon>Peptacetobacter</taxon>
    </lineage>
</organism>
<sequence>MSKDENKEQAKYNTTTELAMEEARKIINGEIEAKSYESINEILDEIDMEE</sequence>
<protein>
    <submittedName>
        <fullName evidence="1">Uncharacterized protein</fullName>
    </submittedName>
</protein>
<name>B6FXC3_PEPHT</name>
<dbReference type="HOGENOM" id="CLU_3116338_0_0_9"/>